<dbReference type="EMBL" id="JAHHHN010000005">
    <property type="protein sequence ID" value="MBW4561644.1"/>
    <property type="molecule type" value="Genomic_DNA"/>
</dbReference>
<dbReference type="Proteomes" id="UP000715781">
    <property type="component" value="Unassembled WGS sequence"/>
</dbReference>
<reference evidence="1" key="2">
    <citation type="journal article" date="2022" name="Microbiol. Resour. Announc.">
        <title>Metagenome Sequencing to Explore Phylogenomics of Terrestrial Cyanobacteria.</title>
        <authorList>
            <person name="Ward R.D."/>
            <person name="Stajich J.E."/>
            <person name="Johansen J.R."/>
            <person name="Huntemann M."/>
            <person name="Clum A."/>
            <person name="Foster B."/>
            <person name="Foster B."/>
            <person name="Roux S."/>
            <person name="Palaniappan K."/>
            <person name="Varghese N."/>
            <person name="Mukherjee S."/>
            <person name="Reddy T.B.K."/>
            <person name="Daum C."/>
            <person name="Copeland A."/>
            <person name="Chen I.A."/>
            <person name="Ivanova N.N."/>
            <person name="Kyrpides N.C."/>
            <person name="Shapiro N."/>
            <person name="Eloe-Fadrosh E.A."/>
            <person name="Pietrasiak N."/>
        </authorList>
    </citation>
    <scope>NUCLEOTIDE SEQUENCE</scope>
    <source>
        <strain evidence="1">JT2-VF2</strain>
    </source>
</reference>
<name>A0A951PWK4_9NOST</name>
<organism evidence="1 2">
    <name type="scientific">Mojavia pulchra JT2-VF2</name>
    <dbReference type="NCBI Taxonomy" id="287848"/>
    <lineage>
        <taxon>Bacteria</taxon>
        <taxon>Bacillati</taxon>
        <taxon>Cyanobacteriota</taxon>
        <taxon>Cyanophyceae</taxon>
        <taxon>Nostocales</taxon>
        <taxon>Nostocaceae</taxon>
    </lineage>
</organism>
<sequence length="60" mass="7097">MRFSARRSRYSFTISDRSLGDFGSFGCDRSLFDNRRSHYKIKKPLGFILYPAYERPNSQP</sequence>
<reference evidence="1" key="1">
    <citation type="submission" date="2021-05" db="EMBL/GenBank/DDBJ databases">
        <authorList>
            <person name="Pietrasiak N."/>
            <person name="Ward R."/>
            <person name="Stajich J.E."/>
            <person name="Kurbessoian T."/>
        </authorList>
    </citation>
    <scope>NUCLEOTIDE SEQUENCE</scope>
    <source>
        <strain evidence="1">JT2-VF2</strain>
    </source>
</reference>
<proteinExistence type="predicted"/>
<evidence type="ECO:0000313" key="2">
    <source>
        <dbReference type="Proteomes" id="UP000715781"/>
    </source>
</evidence>
<evidence type="ECO:0000313" key="1">
    <source>
        <dbReference type="EMBL" id="MBW4561644.1"/>
    </source>
</evidence>
<accession>A0A951PWK4</accession>
<comment type="caution">
    <text evidence="1">The sequence shown here is derived from an EMBL/GenBank/DDBJ whole genome shotgun (WGS) entry which is preliminary data.</text>
</comment>
<dbReference type="AlphaFoldDB" id="A0A951PWK4"/>
<gene>
    <name evidence="1" type="ORF">KME32_10905</name>
</gene>
<protein>
    <submittedName>
        <fullName evidence="1">Uncharacterized protein</fullName>
    </submittedName>
</protein>